<feature type="compositionally biased region" description="Polar residues" evidence="1">
    <location>
        <begin position="1"/>
        <end position="15"/>
    </location>
</feature>
<dbReference type="SUPFAM" id="SSF53067">
    <property type="entry name" value="Actin-like ATPase domain"/>
    <property type="match status" value="2"/>
</dbReference>
<feature type="region of interest" description="Disordered" evidence="1">
    <location>
        <begin position="1"/>
        <end position="20"/>
    </location>
</feature>
<name>A0AAE1C5M2_9PEZI</name>
<gene>
    <name evidence="2" type="ORF">LTR78_001534</name>
</gene>
<feature type="region of interest" description="Disordered" evidence="1">
    <location>
        <begin position="28"/>
        <end position="69"/>
    </location>
</feature>
<keyword evidence="3" id="KW-1185">Reference proteome</keyword>
<dbReference type="Proteomes" id="UP001274830">
    <property type="component" value="Unassembled WGS sequence"/>
</dbReference>
<evidence type="ECO:0000313" key="2">
    <source>
        <dbReference type="EMBL" id="KAK3679081.1"/>
    </source>
</evidence>
<sequence length="473" mass="52523">MPEPSMGSQESSTLSPFEDNYLSRNVLDDEDGYEEDAVPELPSPVINPPTQASPSATIVAPKSRPSVRHKPDLLRREKPRFILALDFGTTFTGIAFASTNASRGHLPEITVLQNWTKSMSNKDKVQDWTKSMSNKDKVQDWTKSMSNKDKVPSVISYSPPEHDEVQWGSDISKDAITMVNQKLELELQDTVMDELDMTLYVLRGTKFLSFDNICEAGPKPAFSPKTTGEVITDYLAKIFQCAKEAINSQQIERTKTPIDLVVTTPVCWSYKAHNAMFRAVKEAGFSTKFLPTLQDTILVSEPEAAAYFAALAVKDQGDDFLQQGQTFVLCDAGGGTVDTVSYQVKSVTPFLELERMTAPSGRKCGSALIDLGFKTWLRDIIGPSSYAELDPVNAYQHRINPHTAETGEMRELIRRFIVRKIAFSNNDEKSIKIDLPAPLNTLTIAGRIEQGGLTLTWFAPRMTDMDVGYANLA</sequence>
<dbReference type="PANTHER" id="PTHR14187">
    <property type="entry name" value="ALPHA KINASE/ELONGATION FACTOR 2 KINASE"/>
    <property type="match status" value="1"/>
</dbReference>
<dbReference type="PANTHER" id="PTHR14187:SF82">
    <property type="entry name" value="FAMILY CHAPERONE, PUTATIVE (AFU_ORTHOLOGUE AFUA_7G08575)-RELATED"/>
    <property type="match status" value="1"/>
</dbReference>
<evidence type="ECO:0008006" key="4">
    <source>
        <dbReference type="Google" id="ProtNLM"/>
    </source>
</evidence>
<organism evidence="2 3">
    <name type="scientific">Recurvomyces mirabilis</name>
    <dbReference type="NCBI Taxonomy" id="574656"/>
    <lineage>
        <taxon>Eukaryota</taxon>
        <taxon>Fungi</taxon>
        <taxon>Dikarya</taxon>
        <taxon>Ascomycota</taxon>
        <taxon>Pezizomycotina</taxon>
        <taxon>Dothideomycetes</taxon>
        <taxon>Dothideomycetidae</taxon>
        <taxon>Mycosphaerellales</taxon>
        <taxon>Teratosphaeriaceae</taxon>
        <taxon>Recurvomyces</taxon>
    </lineage>
</organism>
<comment type="caution">
    <text evidence="2">The sequence shown here is derived from an EMBL/GenBank/DDBJ whole genome shotgun (WGS) entry which is preliminary data.</text>
</comment>
<reference evidence="2" key="1">
    <citation type="submission" date="2023-07" db="EMBL/GenBank/DDBJ databases">
        <title>Black Yeasts Isolated from many extreme environments.</title>
        <authorList>
            <person name="Coleine C."/>
            <person name="Stajich J.E."/>
            <person name="Selbmann L."/>
        </authorList>
    </citation>
    <scope>NUCLEOTIDE SEQUENCE</scope>
    <source>
        <strain evidence="2">CCFEE 5485</strain>
    </source>
</reference>
<dbReference type="Gene3D" id="3.30.420.40">
    <property type="match status" value="1"/>
</dbReference>
<accession>A0AAE1C5M2</accession>
<proteinExistence type="predicted"/>
<dbReference type="CDD" id="cd10170">
    <property type="entry name" value="ASKHA_NBD_HSP70"/>
    <property type="match status" value="1"/>
</dbReference>
<dbReference type="InterPro" id="IPR043129">
    <property type="entry name" value="ATPase_NBD"/>
</dbReference>
<evidence type="ECO:0000256" key="1">
    <source>
        <dbReference type="SAM" id="MobiDB-lite"/>
    </source>
</evidence>
<evidence type="ECO:0000313" key="3">
    <source>
        <dbReference type="Proteomes" id="UP001274830"/>
    </source>
</evidence>
<feature type="compositionally biased region" description="Acidic residues" evidence="1">
    <location>
        <begin position="28"/>
        <end position="38"/>
    </location>
</feature>
<protein>
    <recommendedName>
        <fullName evidence="4">Actin-like ATPase domain-containing protein</fullName>
    </recommendedName>
</protein>
<dbReference type="EMBL" id="JAUTXT010000003">
    <property type="protein sequence ID" value="KAK3679081.1"/>
    <property type="molecule type" value="Genomic_DNA"/>
</dbReference>
<dbReference type="AlphaFoldDB" id="A0AAE1C5M2"/>